<evidence type="ECO:0000259" key="2">
    <source>
        <dbReference type="Pfam" id="PF07705"/>
    </source>
</evidence>
<organism evidence="3 4">
    <name type="scientific">Haloarcula saliterrae</name>
    <dbReference type="NCBI Taxonomy" id="2950534"/>
    <lineage>
        <taxon>Archaea</taxon>
        <taxon>Methanobacteriati</taxon>
        <taxon>Methanobacteriota</taxon>
        <taxon>Stenosarchaea group</taxon>
        <taxon>Halobacteria</taxon>
        <taxon>Halobacteriales</taxon>
        <taxon>Haloarculaceae</taxon>
        <taxon>Haloarcula</taxon>
    </lineage>
</organism>
<evidence type="ECO:0000313" key="4">
    <source>
        <dbReference type="Proteomes" id="UP001259659"/>
    </source>
</evidence>
<sequence length="684" mass="72327">MRGPHHGWVAVSVAVFLVVSMAGTAVAVPVAIDQPDPAGGGQSSVAPAATATQTDDTIVQTERYALTPDRPGQVRVRLSYDVPDRVQSLEATLPAETTVTGTDGFSRVNETVYELDDGATSASIELRYNPNETTRRTGPEAASGRYLDVDAGEWALFRQLGVRSAWSYSGSSSDPVTFERRTRTAGPGVAGDNLVYLGSVTTVERTENGQTFRLAVPERAELAESPDSILDSLTNASGSFRVGDRDEDVVVVAAPTTQVEWAVRGATLGSDFWVRDFERLDEASNVWLHEYVHTRQAFSTTRETRWLVEATAQYYAAVLTLEQERITFDDFRRQLSTAERSAYDDVVLAEPATWTRNANYFKGALAAGRIDLALRASTNRSATLEETVRELNGLDSRVTQTRFLRAVERAGGADSRATAVAATETSDSLSMWDQSTHSRLFGVVPAQVGYALPNATDGYRASGPYRNETVSATPVRLATGETLTVDTVVSNTGGKAGTYNATLTVDGTAVTSATGEIAAESERTVRLAHTFERAGEYTLGAGGERVTVVVEPPAEPTVSGVSVDSQRVQRGESVVVTATVRNDAAVPANGTVAFTRDGEPVARQPVTLAPGASTQLSVAVPLPTVGETRLGAGAADPVTVTVAAPTAGTEPGTTGGSGAGFTVPAAVLAVALAVLARRNRAHKK</sequence>
<dbReference type="InterPro" id="IPR013783">
    <property type="entry name" value="Ig-like_fold"/>
</dbReference>
<evidence type="ECO:0000313" key="3">
    <source>
        <dbReference type="EMBL" id="MDS0260759.1"/>
    </source>
</evidence>
<dbReference type="Pfam" id="PF07705">
    <property type="entry name" value="CARDB"/>
    <property type="match status" value="1"/>
</dbReference>
<gene>
    <name evidence="3" type="ORF">NDI56_15230</name>
</gene>
<dbReference type="RefSeq" id="WP_310920509.1">
    <property type="nucleotide sequence ID" value="NZ_JAMQON010000004.1"/>
</dbReference>
<reference evidence="3 4" key="1">
    <citation type="submission" date="2022-06" db="EMBL/GenBank/DDBJ databases">
        <title>Haloarcula sp. a new haloarchaeum isolate from saline soil.</title>
        <authorList>
            <person name="Strakova D."/>
            <person name="Galisteo C."/>
            <person name="Sanchez-Porro C."/>
            <person name="Ventosa A."/>
        </authorList>
    </citation>
    <scope>NUCLEOTIDE SEQUENCE [LARGE SCALE GENOMIC DNA]</scope>
    <source>
        <strain evidence="3 4">S1CR25-12</strain>
    </source>
</reference>
<evidence type="ECO:0000256" key="1">
    <source>
        <dbReference type="SAM" id="Phobius"/>
    </source>
</evidence>
<keyword evidence="1" id="KW-1133">Transmembrane helix</keyword>
<dbReference type="InterPro" id="IPR011635">
    <property type="entry name" value="CARDB"/>
</dbReference>
<protein>
    <submittedName>
        <fullName evidence="3">Peptidase</fullName>
    </submittedName>
</protein>
<keyword evidence="4" id="KW-1185">Reference proteome</keyword>
<dbReference type="Proteomes" id="UP001259659">
    <property type="component" value="Unassembled WGS sequence"/>
</dbReference>
<name>A0ABU2FES5_9EURY</name>
<keyword evidence="1" id="KW-0472">Membrane</keyword>
<feature type="transmembrane region" description="Helical" evidence="1">
    <location>
        <begin position="658"/>
        <end position="676"/>
    </location>
</feature>
<feature type="domain" description="CARDB" evidence="2">
    <location>
        <begin position="471"/>
        <end position="542"/>
    </location>
</feature>
<comment type="caution">
    <text evidence="3">The sequence shown here is derived from an EMBL/GenBank/DDBJ whole genome shotgun (WGS) entry which is preliminary data.</text>
</comment>
<accession>A0ABU2FES5</accession>
<dbReference type="Gene3D" id="2.60.40.10">
    <property type="entry name" value="Immunoglobulins"/>
    <property type="match status" value="2"/>
</dbReference>
<keyword evidence="1" id="KW-0812">Transmembrane</keyword>
<proteinExistence type="predicted"/>
<dbReference type="EMBL" id="JAMQON010000004">
    <property type="protein sequence ID" value="MDS0260759.1"/>
    <property type="molecule type" value="Genomic_DNA"/>
</dbReference>